<gene>
    <name evidence="1" type="ORF">AX018_11232</name>
</gene>
<evidence type="ECO:0000313" key="2">
    <source>
        <dbReference type="Proteomes" id="UP000248856"/>
    </source>
</evidence>
<reference evidence="1 2" key="1">
    <citation type="submission" date="2018-06" db="EMBL/GenBank/DDBJ databases">
        <title>Genomic Encyclopedia of Archaeal and Bacterial Type Strains, Phase II (KMG-II): from individual species to whole genera.</title>
        <authorList>
            <person name="Goeker M."/>
        </authorList>
    </citation>
    <scope>NUCLEOTIDE SEQUENCE [LARGE SCALE GENOMIC DNA]</scope>
    <source>
        <strain evidence="1 2">CFPB 3232</strain>
    </source>
</reference>
<dbReference type="AlphaFoldDB" id="A0A328YDH8"/>
<protein>
    <submittedName>
        <fullName evidence="1">Uncharacterized protein</fullName>
    </submittedName>
</protein>
<comment type="caution">
    <text evidence="1">The sequence shown here is derived from an EMBL/GenBank/DDBJ whole genome shotgun (WGS) entry which is preliminary data.</text>
</comment>
<sequence length="227" mass="24217">MGNSFSILHDMSWSSRKNIFSLTATAVVLFFLGGCAGPKQTELKASTRTTALVLEEPIVWRQSDNWTGEMESLLAAGKYAVIGEDDAGTYYKGEAQCYTEMFVVPNWNSAGAKPGDSVTVDCGVYVPFNSSREIRLFSVEGTQVIRSKGAVIKAADKRLSGSGDLINTTNAAIINSSASPLQSGIGAGIGTAIAIGLIEHQRGAFQKNNIVKPPAALVIKVQKQLRE</sequence>
<keyword evidence="2" id="KW-1185">Reference proteome</keyword>
<proteinExistence type="predicted"/>
<dbReference type="EMBL" id="QLTA01000123">
    <property type="protein sequence ID" value="RAR70162.1"/>
    <property type="molecule type" value="Genomic_DNA"/>
</dbReference>
<evidence type="ECO:0000313" key="1">
    <source>
        <dbReference type="EMBL" id="RAR70162.1"/>
    </source>
</evidence>
<organism evidence="1 2">
    <name type="scientific">Paracidovorax anthurii</name>
    <dbReference type="NCBI Taxonomy" id="78229"/>
    <lineage>
        <taxon>Bacteria</taxon>
        <taxon>Pseudomonadati</taxon>
        <taxon>Pseudomonadota</taxon>
        <taxon>Betaproteobacteria</taxon>
        <taxon>Burkholderiales</taxon>
        <taxon>Comamonadaceae</taxon>
        <taxon>Paracidovorax</taxon>
    </lineage>
</organism>
<name>A0A328YDH8_9BURK</name>
<dbReference type="Proteomes" id="UP000248856">
    <property type="component" value="Unassembled WGS sequence"/>
</dbReference>
<accession>A0A328YDH8</accession>